<dbReference type="AlphaFoldDB" id="A0A9P5TE69"/>
<sequence>MAHSQMCHARLPSAVTWMGFIIRQVWCQVSIRSLDCHRGWALQRTPVPSEWYAECSTKLYTLLYTAQSHKYNLSWFYI</sequence>
<proteinExistence type="predicted"/>
<evidence type="ECO:0008006" key="4">
    <source>
        <dbReference type="Google" id="ProtNLM"/>
    </source>
</evidence>
<keyword evidence="3" id="KW-1185">Reference proteome</keyword>
<feature type="signal peptide" evidence="1">
    <location>
        <begin position="1"/>
        <end position="27"/>
    </location>
</feature>
<evidence type="ECO:0000313" key="3">
    <source>
        <dbReference type="Proteomes" id="UP000759537"/>
    </source>
</evidence>
<dbReference type="Proteomes" id="UP000759537">
    <property type="component" value="Unassembled WGS sequence"/>
</dbReference>
<feature type="chain" id="PRO_5040150326" description="Secreted protein" evidence="1">
    <location>
        <begin position="28"/>
        <end position="78"/>
    </location>
</feature>
<reference evidence="2" key="2">
    <citation type="journal article" date="2020" name="Nat. Commun.">
        <title>Large-scale genome sequencing of mycorrhizal fungi provides insights into the early evolution of symbiotic traits.</title>
        <authorList>
            <person name="Miyauchi S."/>
            <person name="Kiss E."/>
            <person name="Kuo A."/>
            <person name="Drula E."/>
            <person name="Kohler A."/>
            <person name="Sanchez-Garcia M."/>
            <person name="Morin E."/>
            <person name="Andreopoulos B."/>
            <person name="Barry K.W."/>
            <person name="Bonito G."/>
            <person name="Buee M."/>
            <person name="Carver A."/>
            <person name="Chen C."/>
            <person name="Cichocki N."/>
            <person name="Clum A."/>
            <person name="Culley D."/>
            <person name="Crous P.W."/>
            <person name="Fauchery L."/>
            <person name="Girlanda M."/>
            <person name="Hayes R.D."/>
            <person name="Keri Z."/>
            <person name="LaButti K."/>
            <person name="Lipzen A."/>
            <person name="Lombard V."/>
            <person name="Magnuson J."/>
            <person name="Maillard F."/>
            <person name="Murat C."/>
            <person name="Nolan M."/>
            <person name="Ohm R.A."/>
            <person name="Pangilinan J."/>
            <person name="Pereira M.F."/>
            <person name="Perotto S."/>
            <person name="Peter M."/>
            <person name="Pfister S."/>
            <person name="Riley R."/>
            <person name="Sitrit Y."/>
            <person name="Stielow J.B."/>
            <person name="Szollosi G."/>
            <person name="Zifcakova L."/>
            <person name="Stursova M."/>
            <person name="Spatafora J.W."/>
            <person name="Tedersoo L."/>
            <person name="Vaario L.M."/>
            <person name="Yamada A."/>
            <person name="Yan M."/>
            <person name="Wang P."/>
            <person name="Xu J."/>
            <person name="Bruns T."/>
            <person name="Baldrian P."/>
            <person name="Vilgalys R."/>
            <person name="Dunand C."/>
            <person name="Henrissat B."/>
            <person name="Grigoriev I.V."/>
            <person name="Hibbett D."/>
            <person name="Nagy L.G."/>
            <person name="Martin F.M."/>
        </authorList>
    </citation>
    <scope>NUCLEOTIDE SEQUENCE</scope>
    <source>
        <strain evidence="2">Prilba</strain>
    </source>
</reference>
<accession>A0A9P5TE69</accession>
<protein>
    <recommendedName>
        <fullName evidence="4">Secreted protein</fullName>
    </recommendedName>
</protein>
<comment type="caution">
    <text evidence="2">The sequence shown here is derived from an EMBL/GenBank/DDBJ whole genome shotgun (WGS) entry which is preliminary data.</text>
</comment>
<reference evidence="2" key="1">
    <citation type="submission" date="2019-10" db="EMBL/GenBank/DDBJ databases">
        <authorList>
            <consortium name="DOE Joint Genome Institute"/>
            <person name="Kuo A."/>
            <person name="Miyauchi S."/>
            <person name="Kiss E."/>
            <person name="Drula E."/>
            <person name="Kohler A."/>
            <person name="Sanchez-Garcia M."/>
            <person name="Andreopoulos B."/>
            <person name="Barry K.W."/>
            <person name="Bonito G."/>
            <person name="Buee M."/>
            <person name="Carver A."/>
            <person name="Chen C."/>
            <person name="Cichocki N."/>
            <person name="Clum A."/>
            <person name="Culley D."/>
            <person name="Crous P.W."/>
            <person name="Fauchery L."/>
            <person name="Girlanda M."/>
            <person name="Hayes R."/>
            <person name="Keri Z."/>
            <person name="LaButti K."/>
            <person name="Lipzen A."/>
            <person name="Lombard V."/>
            <person name="Magnuson J."/>
            <person name="Maillard F."/>
            <person name="Morin E."/>
            <person name="Murat C."/>
            <person name="Nolan M."/>
            <person name="Ohm R."/>
            <person name="Pangilinan J."/>
            <person name="Pereira M."/>
            <person name="Perotto S."/>
            <person name="Peter M."/>
            <person name="Riley R."/>
            <person name="Sitrit Y."/>
            <person name="Stielow B."/>
            <person name="Szollosi G."/>
            <person name="Zifcakova L."/>
            <person name="Stursova M."/>
            <person name="Spatafora J.W."/>
            <person name="Tedersoo L."/>
            <person name="Vaario L.-M."/>
            <person name="Yamada A."/>
            <person name="Yan M."/>
            <person name="Wang P."/>
            <person name="Xu J."/>
            <person name="Bruns T."/>
            <person name="Baldrian P."/>
            <person name="Vilgalys R."/>
            <person name="Henrissat B."/>
            <person name="Grigoriev I.V."/>
            <person name="Hibbett D."/>
            <person name="Nagy L.G."/>
            <person name="Martin F.M."/>
        </authorList>
    </citation>
    <scope>NUCLEOTIDE SEQUENCE</scope>
    <source>
        <strain evidence="2">Prilba</strain>
    </source>
</reference>
<evidence type="ECO:0000313" key="2">
    <source>
        <dbReference type="EMBL" id="KAF8487101.1"/>
    </source>
</evidence>
<keyword evidence="1" id="KW-0732">Signal</keyword>
<name>A0A9P5TE69_9AGAM</name>
<gene>
    <name evidence="2" type="ORF">DFH94DRAFT_702964</name>
</gene>
<dbReference type="EMBL" id="WHVB01000001">
    <property type="protein sequence ID" value="KAF8487101.1"/>
    <property type="molecule type" value="Genomic_DNA"/>
</dbReference>
<organism evidence="2 3">
    <name type="scientific">Russula ochroleuca</name>
    <dbReference type="NCBI Taxonomy" id="152965"/>
    <lineage>
        <taxon>Eukaryota</taxon>
        <taxon>Fungi</taxon>
        <taxon>Dikarya</taxon>
        <taxon>Basidiomycota</taxon>
        <taxon>Agaricomycotina</taxon>
        <taxon>Agaricomycetes</taxon>
        <taxon>Russulales</taxon>
        <taxon>Russulaceae</taxon>
        <taxon>Russula</taxon>
    </lineage>
</organism>
<evidence type="ECO:0000256" key="1">
    <source>
        <dbReference type="SAM" id="SignalP"/>
    </source>
</evidence>